<evidence type="ECO:0000313" key="8">
    <source>
        <dbReference type="EMBL" id="GFP90086.1"/>
    </source>
</evidence>
<dbReference type="Pfam" id="PF17681">
    <property type="entry name" value="GCP_N_terminal"/>
    <property type="match status" value="1"/>
</dbReference>
<dbReference type="GO" id="GO:0000930">
    <property type="term" value="C:gamma-tubulin complex"/>
    <property type="evidence" value="ECO:0007669"/>
    <property type="project" value="TreeGrafter"/>
</dbReference>
<name>A0A830BTG1_9LAMI</name>
<keyword evidence="9" id="KW-1185">Reference proteome</keyword>
<evidence type="ECO:0000259" key="6">
    <source>
        <dbReference type="Pfam" id="PF04130"/>
    </source>
</evidence>
<feature type="domain" description="Gamma tubulin complex component C-terminal" evidence="6">
    <location>
        <begin position="523"/>
        <end position="639"/>
    </location>
</feature>
<comment type="subcellular location">
    <subcellularLocation>
        <location evidence="5">Cytoplasm</location>
        <location evidence="5">Cytoskeleton</location>
        <location evidence="5">Microtubule organizing center</location>
    </subcellularLocation>
</comment>
<comment type="function">
    <text evidence="5">Component of the gamma-tubulin ring complex (gTuRC) which mediates microtubule nucleation.</text>
</comment>
<sequence>MSIAHSSPADFTRKRSPHLVLLNPKGFSLESFGPGVDNPIGCYHAAIQELIVIDDLLSALVGIEGRYISIRRVHGKDDSANFQVDASMDLALQESAKRIFPLCESYLLINQFVESRSHFKSGLVNHAFAAALRTLLLDYQAMVAQLEHQFRLGKLSVQGLWFYCQPMMGSMKALSILIKKASAANFIGSAVLNLLQSQAKAMAGDHVVRSLLEKMSQSANQAYLGILERWVYEGVIDDPYGEFFIAENKSLQKESLTHDYDTKYWHQRYSLKNDIPSFLANAAETILTTGKYLNVMRECGHSIQVPVAENLKLTTVGFNHRYLECIKAAYDFASGELLNLVKEKYDLMGKLRSIKHYLLLDQGDFLVHFMDIAREELMKKPDEISVAKLQERTTLLKRLSTLKDLHMSQIVSSGSDLEEPVSITGLETFSLSFKVRWPLSLVISRKALTKYQLIFRFLFHCKHVNRQLCAAWQLHQGLRRLDMQGIAISVSSLLCRNMLKFINSLLHYLTFEAGLLFLYLSLEVIQYHDFFLEKCLRECLLLSPVLLKKLEKMKLICLQYASAAQWLTTYSNDTPETDGPDVDRYKKLKLRTRSQTLKVASENATVVTKFEREFSSELQSLGPILSSSSRAEPYLTHLAQWLLGVGRD</sequence>
<gene>
    <name evidence="8" type="ORF">PHJA_001152400</name>
</gene>
<feature type="domain" description="Gamma tubulin complex component C-terminal" evidence="6">
    <location>
        <begin position="347"/>
        <end position="513"/>
    </location>
</feature>
<keyword evidence="3 5" id="KW-0493">Microtubule</keyword>
<dbReference type="PANTHER" id="PTHR19302:SF13">
    <property type="entry name" value="GAMMA-TUBULIN COMPLEX COMPONENT 2"/>
    <property type="match status" value="1"/>
</dbReference>
<dbReference type="InterPro" id="IPR040457">
    <property type="entry name" value="GCP_C"/>
</dbReference>
<dbReference type="GO" id="GO:0043015">
    <property type="term" value="F:gamma-tubulin binding"/>
    <property type="evidence" value="ECO:0007669"/>
    <property type="project" value="InterPro"/>
</dbReference>
<evidence type="ECO:0000256" key="5">
    <source>
        <dbReference type="RuleBase" id="RU363050"/>
    </source>
</evidence>
<evidence type="ECO:0000313" key="9">
    <source>
        <dbReference type="Proteomes" id="UP000653305"/>
    </source>
</evidence>
<reference evidence="8" key="1">
    <citation type="submission" date="2020-07" db="EMBL/GenBank/DDBJ databases">
        <title>Ethylene signaling mediates host invasion by parasitic plants.</title>
        <authorList>
            <person name="Yoshida S."/>
        </authorList>
    </citation>
    <scope>NUCLEOTIDE SEQUENCE</scope>
    <source>
        <strain evidence="8">Okayama</strain>
    </source>
</reference>
<accession>A0A830BTG1</accession>
<dbReference type="Gene3D" id="1.20.120.1900">
    <property type="entry name" value="Gamma-tubulin complex, C-terminal domain"/>
    <property type="match status" value="1"/>
</dbReference>
<organism evidence="8 9">
    <name type="scientific">Phtheirospermum japonicum</name>
    <dbReference type="NCBI Taxonomy" id="374723"/>
    <lineage>
        <taxon>Eukaryota</taxon>
        <taxon>Viridiplantae</taxon>
        <taxon>Streptophyta</taxon>
        <taxon>Embryophyta</taxon>
        <taxon>Tracheophyta</taxon>
        <taxon>Spermatophyta</taxon>
        <taxon>Magnoliopsida</taxon>
        <taxon>eudicotyledons</taxon>
        <taxon>Gunneridae</taxon>
        <taxon>Pentapetalae</taxon>
        <taxon>asterids</taxon>
        <taxon>lamiids</taxon>
        <taxon>Lamiales</taxon>
        <taxon>Orobanchaceae</taxon>
        <taxon>Orobanchaceae incertae sedis</taxon>
        <taxon>Phtheirospermum</taxon>
    </lineage>
</organism>
<comment type="similarity">
    <text evidence="1 5">Belongs to the TUBGCP family.</text>
</comment>
<dbReference type="GO" id="GO:0051011">
    <property type="term" value="F:microtubule minus-end binding"/>
    <property type="evidence" value="ECO:0007669"/>
    <property type="project" value="TreeGrafter"/>
</dbReference>
<dbReference type="GO" id="GO:0000922">
    <property type="term" value="C:spindle pole"/>
    <property type="evidence" value="ECO:0007669"/>
    <property type="project" value="InterPro"/>
</dbReference>
<dbReference type="Pfam" id="PF04130">
    <property type="entry name" value="GCP_C_terminal"/>
    <property type="match status" value="2"/>
</dbReference>
<dbReference type="GO" id="GO:0005874">
    <property type="term" value="C:microtubule"/>
    <property type="evidence" value="ECO:0007669"/>
    <property type="project" value="UniProtKB-KW"/>
</dbReference>
<dbReference type="GO" id="GO:0051225">
    <property type="term" value="P:spindle assembly"/>
    <property type="evidence" value="ECO:0007669"/>
    <property type="project" value="TreeGrafter"/>
</dbReference>
<dbReference type="Proteomes" id="UP000653305">
    <property type="component" value="Unassembled WGS sequence"/>
</dbReference>
<evidence type="ECO:0000256" key="3">
    <source>
        <dbReference type="ARBA" id="ARBA00022701"/>
    </source>
</evidence>
<dbReference type="GO" id="GO:0007020">
    <property type="term" value="P:microtubule nucleation"/>
    <property type="evidence" value="ECO:0007669"/>
    <property type="project" value="InterPro"/>
</dbReference>
<dbReference type="InterPro" id="IPR007259">
    <property type="entry name" value="GCP"/>
</dbReference>
<dbReference type="EMBL" id="BMAC01000208">
    <property type="protein sequence ID" value="GFP90086.1"/>
    <property type="molecule type" value="Genomic_DNA"/>
</dbReference>
<dbReference type="PANTHER" id="PTHR19302">
    <property type="entry name" value="GAMMA TUBULIN COMPLEX PROTEIN"/>
    <property type="match status" value="1"/>
</dbReference>
<keyword evidence="4 5" id="KW-0206">Cytoskeleton</keyword>
<keyword evidence="2 5" id="KW-0963">Cytoplasm</keyword>
<evidence type="ECO:0000259" key="7">
    <source>
        <dbReference type="Pfam" id="PF17681"/>
    </source>
</evidence>
<comment type="caution">
    <text evidence="8">The sequence shown here is derived from an EMBL/GenBank/DDBJ whole genome shotgun (WGS) entry which is preliminary data.</text>
</comment>
<feature type="domain" description="Gamma tubulin complex component protein N-terminal" evidence="7">
    <location>
        <begin position="53"/>
        <end position="344"/>
    </location>
</feature>
<dbReference type="InterPro" id="IPR042241">
    <property type="entry name" value="GCP_C_sf"/>
</dbReference>
<dbReference type="GO" id="GO:0031122">
    <property type="term" value="P:cytoplasmic microtubule organization"/>
    <property type="evidence" value="ECO:0007669"/>
    <property type="project" value="TreeGrafter"/>
</dbReference>
<proteinExistence type="inferred from homology"/>
<evidence type="ECO:0000256" key="2">
    <source>
        <dbReference type="ARBA" id="ARBA00022490"/>
    </source>
</evidence>
<evidence type="ECO:0000256" key="1">
    <source>
        <dbReference type="ARBA" id="ARBA00010337"/>
    </source>
</evidence>
<protein>
    <recommendedName>
        <fullName evidence="5">Gamma-tubulin complex component</fullName>
    </recommendedName>
</protein>
<dbReference type="GO" id="GO:0000278">
    <property type="term" value="P:mitotic cell cycle"/>
    <property type="evidence" value="ECO:0007669"/>
    <property type="project" value="TreeGrafter"/>
</dbReference>
<evidence type="ECO:0000256" key="4">
    <source>
        <dbReference type="ARBA" id="ARBA00023212"/>
    </source>
</evidence>
<dbReference type="OrthoDB" id="2192946at2759"/>
<dbReference type="AlphaFoldDB" id="A0A830BTG1"/>
<dbReference type="InterPro" id="IPR041470">
    <property type="entry name" value="GCP_N"/>
</dbReference>
<dbReference type="GO" id="GO:0051321">
    <property type="term" value="P:meiotic cell cycle"/>
    <property type="evidence" value="ECO:0007669"/>
    <property type="project" value="TreeGrafter"/>
</dbReference>